<dbReference type="InterPro" id="IPR050423">
    <property type="entry name" value="UPF0337_stress_rsp"/>
</dbReference>
<evidence type="ECO:0000313" key="3">
    <source>
        <dbReference type="EMBL" id="RZU01261.1"/>
    </source>
</evidence>
<dbReference type="OrthoDB" id="9796058at2"/>
<proteinExistence type="inferred from homology"/>
<accession>A0A4Q7VWZ2</accession>
<dbReference type="Gene3D" id="1.10.1470.10">
    <property type="entry name" value="YjbJ"/>
    <property type="match status" value="1"/>
</dbReference>
<comment type="similarity">
    <text evidence="1">Belongs to the UPF0337 (CsbD) family.</text>
</comment>
<name>A0A4Q7VWZ2_9BURK</name>
<organism evidence="3 4">
    <name type="scientific">Rivibacter subsaxonicus</name>
    <dbReference type="NCBI Taxonomy" id="457575"/>
    <lineage>
        <taxon>Bacteria</taxon>
        <taxon>Pseudomonadati</taxon>
        <taxon>Pseudomonadota</taxon>
        <taxon>Betaproteobacteria</taxon>
        <taxon>Burkholderiales</taxon>
        <taxon>Rivibacter</taxon>
    </lineage>
</organism>
<dbReference type="SUPFAM" id="SSF69047">
    <property type="entry name" value="Hypothetical protein YjbJ"/>
    <property type="match status" value="1"/>
</dbReference>
<protein>
    <submittedName>
        <fullName evidence="3">Uncharacterized protein YjbJ (UPF0337 family)</fullName>
    </submittedName>
</protein>
<dbReference type="InterPro" id="IPR036629">
    <property type="entry name" value="YjbJ_sf"/>
</dbReference>
<dbReference type="EMBL" id="SHKP01000005">
    <property type="protein sequence ID" value="RZU01261.1"/>
    <property type="molecule type" value="Genomic_DNA"/>
</dbReference>
<feature type="domain" description="CsbD-like" evidence="2">
    <location>
        <begin position="4"/>
        <end position="56"/>
    </location>
</feature>
<dbReference type="PANTHER" id="PTHR34977">
    <property type="entry name" value="UPF0337 PROTEIN YJBJ"/>
    <property type="match status" value="1"/>
</dbReference>
<dbReference type="AlphaFoldDB" id="A0A4Q7VWZ2"/>
<comment type="caution">
    <text evidence="3">The sequence shown here is derived from an EMBL/GenBank/DDBJ whole genome shotgun (WGS) entry which is preliminary data.</text>
</comment>
<dbReference type="PANTHER" id="PTHR34977:SF1">
    <property type="entry name" value="UPF0337 PROTEIN YJBJ"/>
    <property type="match status" value="1"/>
</dbReference>
<reference evidence="3 4" key="1">
    <citation type="submission" date="2019-02" db="EMBL/GenBank/DDBJ databases">
        <title>Genomic Encyclopedia of Type Strains, Phase IV (KMG-IV): sequencing the most valuable type-strain genomes for metagenomic binning, comparative biology and taxonomic classification.</title>
        <authorList>
            <person name="Goeker M."/>
        </authorList>
    </citation>
    <scope>NUCLEOTIDE SEQUENCE [LARGE SCALE GENOMIC DNA]</scope>
    <source>
        <strain evidence="3 4">DSM 19570</strain>
    </source>
</reference>
<dbReference type="InterPro" id="IPR008462">
    <property type="entry name" value="CsbD"/>
</dbReference>
<sequence>MNWDRIEGNWKQLTGKVQEQWGKLTNDDLDVIAGKREQIVGKIQQRYGVAKDVAEKQVDAFFTPLANGKDQPEIVRSEDIRRFG</sequence>
<dbReference type="RefSeq" id="WP_130431660.1">
    <property type="nucleotide sequence ID" value="NZ_SHKP01000005.1"/>
</dbReference>
<evidence type="ECO:0000256" key="1">
    <source>
        <dbReference type="ARBA" id="ARBA00009129"/>
    </source>
</evidence>
<dbReference type="Proteomes" id="UP000293671">
    <property type="component" value="Unassembled WGS sequence"/>
</dbReference>
<dbReference type="Pfam" id="PF05532">
    <property type="entry name" value="CsbD"/>
    <property type="match status" value="1"/>
</dbReference>
<evidence type="ECO:0000313" key="4">
    <source>
        <dbReference type="Proteomes" id="UP000293671"/>
    </source>
</evidence>
<gene>
    <name evidence="3" type="ORF">EV670_1977</name>
</gene>
<evidence type="ECO:0000259" key="2">
    <source>
        <dbReference type="Pfam" id="PF05532"/>
    </source>
</evidence>
<keyword evidence="4" id="KW-1185">Reference proteome</keyword>